<gene>
    <name evidence="2" type="ORF">DEO72_LG10g2980</name>
</gene>
<proteinExistence type="predicted"/>
<protein>
    <submittedName>
        <fullName evidence="2">Uncharacterized protein</fullName>
    </submittedName>
</protein>
<organism evidence="2 3">
    <name type="scientific">Vigna unguiculata</name>
    <name type="common">Cowpea</name>
    <dbReference type="NCBI Taxonomy" id="3917"/>
    <lineage>
        <taxon>Eukaryota</taxon>
        <taxon>Viridiplantae</taxon>
        <taxon>Streptophyta</taxon>
        <taxon>Embryophyta</taxon>
        <taxon>Tracheophyta</taxon>
        <taxon>Spermatophyta</taxon>
        <taxon>Magnoliopsida</taxon>
        <taxon>eudicotyledons</taxon>
        <taxon>Gunneridae</taxon>
        <taxon>Pentapetalae</taxon>
        <taxon>rosids</taxon>
        <taxon>fabids</taxon>
        <taxon>Fabales</taxon>
        <taxon>Fabaceae</taxon>
        <taxon>Papilionoideae</taxon>
        <taxon>50 kb inversion clade</taxon>
        <taxon>NPAAA clade</taxon>
        <taxon>indigoferoid/millettioid clade</taxon>
        <taxon>Phaseoleae</taxon>
        <taxon>Vigna</taxon>
    </lineage>
</organism>
<accession>A0A4D6NGB8</accession>
<reference evidence="2 3" key="1">
    <citation type="submission" date="2019-04" db="EMBL/GenBank/DDBJ databases">
        <title>An improved genome assembly and genetic linkage map for asparagus bean, Vigna unguiculata ssp. sesquipedialis.</title>
        <authorList>
            <person name="Xia Q."/>
            <person name="Zhang R."/>
            <person name="Dong Y."/>
        </authorList>
    </citation>
    <scope>NUCLEOTIDE SEQUENCE [LARGE SCALE GENOMIC DNA]</scope>
    <source>
        <tissue evidence="2">Leaf</tissue>
    </source>
</reference>
<dbReference type="EMBL" id="CP039354">
    <property type="protein sequence ID" value="QCE11744.1"/>
    <property type="molecule type" value="Genomic_DNA"/>
</dbReference>
<evidence type="ECO:0000313" key="3">
    <source>
        <dbReference type="Proteomes" id="UP000501690"/>
    </source>
</evidence>
<keyword evidence="3" id="KW-1185">Reference proteome</keyword>
<name>A0A4D6NGB8_VIGUN</name>
<dbReference type="AlphaFoldDB" id="A0A4D6NGB8"/>
<dbReference type="Proteomes" id="UP000501690">
    <property type="component" value="Linkage Group LG10"/>
</dbReference>
<evidence type="ECO:0000313" key="2">
    <source>
        <dbReference type="EMBL" id="QCE11744.1"/>
    </source>
</evidence>
<feature type="region of interest" description="Disordered" evidence="1">
    <location>
        <begin position="1"/>
        <end position="55"/>
    </location>
</feature>
<evidence type="ECO:0000256" key="1">
    <source>
        <dbReference type="SAM" id="MobiDB-lite"/>
    </source>
</evidence>
<sequence>MRPPGDSYKTKENLEHLASSDVDVPPGDNWKSSGFYSTQAHGDGNGSASRYLGIQ</sequence>
<feature type="compositionally biased region" description="Polar residues" evidence="1">
    <location>
        <begin position="30"/>
        <end position="40"/>
    </location>
</feature>